<evidence type="ECO:0000313" key="2">
    <source>
        <dbReference type="EMBL" id="TKB58315.1"/>
    </source>
</evidence>
<dbReference type="RefSeq" id="WP_136861463.1">
    <property type="nucleotide sequence ID" value="NZ_SWCJ01000001.1"/>
</dbReference>
<evidence type="ECO:0000313" key="3">
    <source>
        <dbReference type="Proteomes" id="UP000305675"/>
    </source>
</evidence>
<dbReference type="InterPro" id="IPR029068">
    <property type="entry name" value="Glyas_Bleomycin-R_OHBP_Dase"/>
</dbReference>
<name>A0A4U1BX63_9GAMM</name>
<accession>A0A4U1BX63</accession>
<dbReference type="Pfam" id="PF00903">
    <property type="entry name" value="Glyoxalase"/>
    <property type="match status" value="1"/>
</dbReference>
<dbReference type="SUPFAM" id="SSF54593">
    <property type="entry name" value="Glyoxalase/Bleomycin resistance protein/Dihydroxybiphenyl dioxygenase"/>
    <property type="match status" value="1"/>
</dbReference>
<dbReference type="OrthoDB" id="9792323at2"/>
<dbReference type="PANTHER" id="PTHR33993:SF1">
    <property type="entry name" value="GLYOXALASE FAMILY PROTEIN"/>
    <property type="match status" value="1"/>
</dbReference>
<dbReference type="PANTHER" id="PTHR33993">
    <property type="entry name" value="GLYOXALASE-RELATED"/>
    <property type="match status" value="1"/>
</dbReference>
<keyword evidence="3" id="KW-1185">Reference proteome</keyword>
<dbReference type="InterPro" id="IPR004360">
    <property type="entry name" value="Glyas_Fos-R_dOase_dom"/>
</dbReference>
<dbReference type="PROSITE" id="PS51819">
    <property type="entry name" value="VOC"/>
    <property type="match status" value="1"/>
</dbReference>
<gene>
    <name evidence="2" type="ORF">FCL42_00760</name>
</gene>
<dbReference type="Gene3D" id="3.10.180.10">
    <property type="entry name" value="2,3-Dihydroxybiphenyl 1,2-Dioxygenase, domain 1"/>
    <property type="match status" value="1"/>
</dbReference>
<organism evidence="2 3">
    <name type="scientific">Ferrimonas aestuarii</name>
    <dbReference type="NCBI Taxonomy" id="2569539"/>
    <lineage>
        <taxon>Bacteria</taxon>
        <taxon>Pseudomonadati</taxon>
        <taxon>Pseudomonadota</taxon>
        <taxon>Gammaproteobacteria</taxon>
        <taxon>Alteromonadales</taxon>
        <taxon>Ferrimonadaceae</taxon>
        <taxon>Ferrimonas</taxon>
    </lineage>
</organism>
<dbReference type="Proteomes" id="UP000305675">
    <property type="component" value="Unassembled WGS sequence"/>
</dbReference>
<feature type="domain" description="VOC" evidence="1">
    <location>
        <begin position="6"/>
        <end position="116"/>
    </location>
</feature>
<reference evidence="2 3" key="1">
    <citation type="submission" date="2019-04" db="EMBL/GenBank/DDBJ databases">
        <authorList>
            <person name="Hwang J.C."/>
        </authorList>
    </citation>
    <scope>NUCLEOTIDE SEQUENCE [LARGE SCALE GENOMIC DNA]</scope>
    <source>
        <strain evidence="2 3">IMCC35002</strain>
    </source>
</reference>
<evidence type="ECO:0000259" key="1">
    <source>
        <dbReference type="PROSITE" id="PS51819"/>
    </source>
</evidence>
<dbReference type="AlphaFoldDB" id="A0A4U1BX63"/>
<sequence length="129" mass="14227">MHQDGKLNYVEFPAKDLTATKRFFEAAFGWSFTDYGPDYTAFSDQGLDGGFYRANLSNTTHHGGALLVFYSGDISATQAKVQHHGGVISKPIFDFPGGCRFHFIEPSGNEFAVWSQSHTPVQGANDDEQ</sequence>
<dbReference type="CDD" id="cd07247">
    <property type="entry name" value="SgaA_N_like"/>
    <property type="match status" value="1"/>
</dbReference>
<dbReference type="InterPro" id="IPR052164">
    <property type="entry name" value="Anthracycline_SecMetBiosynth"/>
</dbReference>
<dbReference type="EMBL" id="SWCJ01000001">
    <property type="protein sequence ID" value="TKB58315.1"/>
    <property type="molecule type" value="Genomic_DNA"/>
</dbReference>
<protein>
    <submittedName>
        <fullName evidence="2">VOC family protein</fullName>
    </submittedName>
</protein>
<proteinExistence type="predicted"/>
<comment type="caution">
    <text evidence="2">The sequence shown here is derived from an EMBL/GenBank/DDBJ whole genome shotgun (WGS) entry which is preliminary data.</text>
</comment>
<dbReference type="InterPro" id="IPR037523">
    <property type="entry name" value="VOC_core"/>
</dbReference>